<accession>A0A3S5A2T1</accession>
<feature type="region of interest" description="Disordered" evidence="11">
    <location>
        <begin position="211"/>
        <end position="250"/>
    </location>
</feature>
<keyword evidence="7" id="KW-0238">DNA-binding</keyword>
<keyword evidence="4 10" id="KW-0863">Zinc-finger</keyword>
<feature type="domain" description="C2H2-type" evidence="12">
    <location>
        <begin position="463"/>
        <end position="490"/>
    </location>
</feature>
<keyword evidence="6" id="KW-0805">Transcription regulation</keyword>
<dbReference type="PROSITE" id="PS00028">
    <property type="entry name" value="ZINC_FINGER_C2H2_1"/>
    <property type="match status" value="4"/>
</dbReference>
<dbReference type="Proteomes" id="UP000784294">
    <property type="component" value="Unassembled WGS sequence"/>
</dbReference>
<dbReference type="GO" id="GO:0008270">
    <property type="term" value="F:zinc ion binding"/>
    <property type="evidence" value="ECO:0007669"/>
    <property type="project" value="UniProtKB-KW"/>
</dbReference>
<evidence type="ECO:0000313" key="14">
    <source>
        <dbReference type="Proteomes" id="UP000784294"/>
    </source>
</evidence>
<dbReference type="Gene3D" id="3.30.160.60">
    <property type="entry name" value="Classic Zinc Finger"/>
    <property type="match status" value="4"/>
</dbReference>
<evidence type="ECO:0000256" key="8">
    <source>
        <dbReference type="ARBA" id="ARBA00023163"/>
    </source>
</evidence>
<gene>
    <name evidence="13" type="ORF">PXEA_LOCUS11702</name>
</gene>
<comment type="caution">
    <text evidence="13">The sequence shown here is derived from an EMBL/GenBank/DDBJ whole genome shotgun (WGS) entry which is preliminary data.</text>
</comment>
<evidence type="ECO:0000256" key="3">
    <source>
        <dbReference type="ARBA" id="ARBA00022737"/>
    </source>
</evidence>
<feature type="compositionally biased region" description="Polar residues" evidence="11">
    <location>
        <begin position="24"/>
        <end position="35"/>
    </location>
</feature>
<name>A0A3S5A2T1_9PLAT</name>
<evidence type="ECO:0000256" key="10">
    <source>
        <dbReference type="PROSITE-ProRule" id="PRU00042"/>
    </source>
</evidence>
<feature type="compositionally biased region" description="Polar residues" evidence="11">
    <location>
        <begin position="241"/>
        <end position="250"/>
    </location>
</feature>
<keyword evidence="3" id="KW-0677">Repeat</keyword>
<dbReference type="InterPro" id="IPR013087">
    <property type="entry name" value="Znf_C2H2_type"/>
</dbReference>
<keyword evidence="8" id="KW-0804">Transcription</keyword>
<dbReference type="OrthoDB" id="5428132at2759"/>
<evidence type="ECO:0000256" key="4">
    <source>
        <dbReference type="ARBA" id="ARBA00022771"/>
    </source>
</evidence>
<dbReference type="SMART" id="SM00355">
    <property type="entry name" value="ZnF_C2H2"/>
    <property type="match status" value="4"/>
</dbReference>
<feature type="compositionally biased region" description="Polar residues" evidence="11">
    <location>
        <begin position="1"/>
        <end position="13"/>
    </location>
</feature>
<dbReference type="FunFam" id="3.30.160.60:FF:001289">
    <property type="entry name" value="Zinc finger protein 574"/>
    <property type="match status" value="1"/>
</dbReference>
<evidence type="ECO:0000256" key="7">
    <source>
        <dbReference type="ARBA" id="ARBA00023125"/>
    </source>
</evidence>
<dbReference type="PROSITE" id="PS50157">
    <property type="entry name" value="ZINC_FINGER_C2H2_2"/>
    <property type="match status" value="4"/>
</dbReference>
<feature type="domain" description="C2H2-type" evidence="12">
    <location>
        <begin position="435"/>
        <end position="462"/>
    </location>
</feature>
<evidence type="ECO:0000256" key="9">
    <source>
        <dbReference type="ARBA" id="ARBA00023242"/>
    </source>
</evidence>
<dbReference type="PANTHER" id="PTHR23235">
    <property type="entry name" value="KRUEPPEL-LIKE TRANSCRIPTION FACTOR"/>
    <property type="match status" value="1"/>
</dbReference>
<evidence type="ECO:0000256" key="11">
    <source>
        <dbReference type="SAM" id="MobiDB-lite"/>
    </source>
</evidence>
<proteinExistence type="predicted"/>
<dbReference type="GO" id="GO:0003677">
    <property type="term" value="F:DNA binding"/>
    <property type="evidence" value="ECO:0007669"/>
    <property type="project" value="UniProtKB-KW"/>
</dbReference>
<dbReference type="InterPro" id="IPR036236">
    <property type="entry name" value="Znf_C2H2_sf"/>
</dbReference>
<comment type="subcellular location">
    <subcellularLocation>
        <location evidence="1">Nucleus</location>
    </subcellularLocation>
</comment>
<keyword evidence="5" id="KW-0862">Zinc</keyword>
<evidence type="ECO:0000313" key="13">
    <source>
        <dbReference type="EMBL" id="VEL18262.1"/>
    </source>
</evidence>
<protein>
    <recommendedName>
        <fullName evidence="12">C2H2-type domain-containing protein</fullName>
    </recommendedName>
</protein>
<dbReference type="Pfam" id="PF00096">
    <property type="entry name" value="zf-C2H2"/>
    <property type="match status" value="4"/>
</dbReference>
<evidence type="ECO:0000256" key="6">
    <source>
        <dbReference type="ARBA" id="ARBA00023015"/>
    </source>
</evidence>
<feature type="region of interest" description="Disordered" evidence="11">
    <location>
        <begin position="270"/>
        <end position="305"/>
    </location>
</feature>
<feature type="region of interest" description="Disordered" evidence="11">
    <location>
        <begin position="1"/>
        <end position="37"/>
    </location>
</feature>
<dbReference type="GO" id="GO:0005634">
    <property type="term" value="C:nucleus"/>
    <property type="evidence" value="ECO:0007669"/>
    <property type="project" value="UniProtKB-SubCell"/>
</dbReference>
<keyword evidence="9" id="KW-0539">Nucleus</keyword>
<keyword evidence="14" id="KW-1185">Reference proteome</keyword>
<evidence type="ECO:0000256" key="1">
    <source>
        <dbReference type="ARBA" id="ARBA00004123"/>
    </source>
</evidence>
<dbReference type="AlphaFoldDB" id="A0A3S5A2T1"/>
<evidence type="ECO:0000256" key="5">
    <source>
        <dbReference type="ARBA" id="ARBA00022833"/>
    </source>
</evidence>
<sequence>MCVDTSLESGSTRCSRDRVPTPATVLTKSSLSDSAPSVHDWRNDQLSGRYGDKFSPSLRLADRMDVGTSAGRSVGAAPPMPAHLPPPAQTSIAAVWPPTTQECGDADALQGAEGSRHLLLGQTRADVDPATGSGSALTFYQALMTQHLQTLLKPEFAALHSQTNTTVASAHSGHFHLQPMPSVENMYHQNPTTGYTAVPPYYGAAVLSPRRRQTNGEPASCHDTGVPEATSTPVAEWRRPPTSSASQTCRNSTIPKMTDICLSSSPCSASSSSSSSSSSSPSSSSASSSTALTPPPRQLLGPCHSNSLLSTSGNITLVPGSSTNTLTTSKNSRLACATPATPRSDCWADLEVNLGQNTDADAANVAKEMVKSAGIIPGSHSNGVCRKVCDKVGISSLTGELATCAVGHFTCRVCAKAYTQASALKMHIRTHTLPCRCERCGKSFSRKWLLKGHERTHTGERPYHCQLCSRSFADRSNLRAHMQTHQRDKRYRCPTCPRSFSRMGLLNKHLSHTHRHMPTGQHMIPGLSLTLVSSKSTI</sequence>
<dbReference type="GO" id="GO:0006357">
    <property type="term" value="P:regulation of transcription by RNA polymerase II"/>
    <property type="evidence" value="ECO:0007669"/>
    <property type="project" value="UniProtKB-ARBA"/>
</dbReference>
<keyword evidence="2" id="KW-0479">Metal-binding</keyword>
<feature type="domain" description="C2H2-type" evidence="12">
    <location>
        <begin position="409"/>
        <end position="432"/>
    </location>
</feature>
<feature type="domain" description="C2H2-type" evidence="12">
    <location>
        <begin position="491"/>
        <end position="514"/>
    </location>
</feature>
<feature type="compositionally biased region" description="Low complexity" evidence="11">
    <location>
        <begin position="270"/>
        <end position="289"/>
    </location>
</feature>
<evidence type="ECO:0000259" key="12">
    <source>
        <dbReference type="PROSITE" id="PS50157"/>
    </source>
</evidence>
<reference evidence="13" key="1">
    <citation type="submission" date="2018-11" db="EMBL/GenBank/DDBJ databases">
        <authorList>
            <consortium name="Pathogen Informatics"/>
        </authorList>
    </citation>
    <scope>NUCLEOTIDE SEQUENCE</scope>
</reference>
<evidence type="ECO:0000256" key="2">
    <source>
        <dbReference type="ARBA" id="ARBA00022723"/>
    </source>
</evidence>
<dbReference type="FunFam" id="3.30.160.60:FF:000965">
    <property type="entry name" value="Neurotrophin receptor-interacting factor homolog"/>
    <property type="match status" value="1"/>
</dbReference>
<dbReference type="SUPFAM" id="SSF57667">
    <property type="entry name" value="beta-beta-alpha zinc fingers"/>
    <property type="match status" value="3"/>
</dbReference>
<organism evidence="13 14">
    <name type="scientific">Protopolystoma xenopodis</name>
    <dbReference type="NCBI Taxonomy" id="117903"/>
    <lineage>
        <taxon>Eukaryota</taxon>
        <taxon>Metazoa</taxon>
        <taxon>Spiralia</taxon>
        <taxon>Lophotrochozoa</taxon>
        <taxon>Platyhelminthes</taxon>
        <taxon>Monogenea</taxon>
        <taxon>Polyopisthocotylea</taxon>
        <taxon>Polystomatidea</taxon>
        <taxon>Polystomatidae</taxon>
        <taxon>Protopolystoma</taxon>
    </lineage>
</organism>
<dbReference type="EMBL" id="CAAALY010036203">
    <property type="protein sequence ID" value="VEL18262.1"/>
    <property type="molecule type" value="Genomic_DNA"/>
</dbReference>